<evidence type="ECO:0000313" key="2">
    <source>
        <dbReference type="Proteomes" id="UP000018747"/>
    </source>
</evidence>
<comment type="caution">
    <text evidence="1">The sequence shown here is derived from an EMBL/GenBank/DDBJ whole genome shotgun (WGS) entry which is preliminary data.</text>
</comment>
<organism evidence="1 2">
    <name type="scientific">Leptospira alexanderi serovar Manhao 3 str. L 60</name>
    <dbReference type="NCBI Taxonomy" id="1049759"/>
    <lineage>
        <taxon>Bacteria</taxon>
        <taxon>Pseudomonadati</taxon>
        <taxon>Spirochaetota</taxon>
        <taxon>Spirochaetia</taxon>
        <taxon>Leptospirales</taxon>
        <taxon>Leptospiraceae</taxon>
        <taxon>Leptospira</taxon>
    </lineage>
</organism>
<accession>V6HVJ9</accession>
<keyword evidence="2" id="KW-1185">Reference proteome</keyword>
<evidence type="ECO:0000313" key="1">
    <source>
        <dbReference type="EMBL" id="EQA61406.1"/>
    </source>
</evidence>
<gene>
    <name evidence="1" type="ORF">LEP1GSC062_4303</name>
</gene>
<protein>
    <submittedName>
        <fullName evidence="1">Uncharacterized protein</fullName>
    </submittedName>
</protein>
<proteinExistence type="predicted"/>
<dbReference type="AlphaFoldDB" id="V6HVJ9"/>
<dbReference type="Proteomes" id="UP000018747">
    <property type="component" value="Unassembled WGS sequence"/>
</dbReference>
<dbReference type="OrthoDB" id="9987478at2"/>
<dbReference type="RefSeq" id="WP_010576925.1">
    <property type="nucleotide sequence ID" value="NZ_AHMT02000050.1"/>
</dbReference>
<name>V6HVJ9_9LEPT</name>
<dbReference type="EMBL" id="AHMT02000050">
    <property type="protein sequence ID" value="EQA61406.1"/>
    <property type="molecule type" value="Genomic_DNA"/>
</dbReference>
<sequence>MDSQIKIHPIEANFLVVTTENKEYPLPVLIYSVENEKENYVYAELLSYSILGYGKNIQEAKEDLVNLFDLYSFDTANSEKRSTMIQSETEKKKLFLNKIDVKMWDYFFNLNPPGQEDFKGLREAHYAIAS</sequence>
<reference evidence="1" key="1">
    <citation type="submission" date="2013-05" db="EMBL/GenBank/DDBJ databases">
        <authorList>
            <person name="Harkins D.M."/>
            <person name="Durkin A.S."/>
            <person name="Brinkac L.M."/>
            <person name="Haft D.H."/>
            <person name="Selengut J.D."/>
            <person name="Sanka R."/>
            <person name="DePew J."/>
            <person name="Purushe J."/>
            <person name="Hartskeerl R.A."/>
            <person name="Ahmed A."/>
            <person name="van der Linden H."/>
            <person name="Goris M.G.A."/>
            <person name="Vinetz J.M."/>
            <person name="Sutton G.G."/>
            <person name="Nierman W.C."/>
            <person name="Fouts D.E."/>
        </authorList>
    </citation>
    <scope>NUCLEOTIDE SEQUENCE [LARGE SCALE GENOMIC DNA]</scope>
    <source>
        <strain evidence="1">L 60</strain>
    </source>
</reference>